<dbReference type="OrthoDB" id="9760804at2"/>
<dbReference type="FunFam" id="3.40.50.2000:FF:000003">
    <property type="entry name" value="Alpha-1,4 glucan phosphorylase"/>
    <property type="match status" value="1"/>
</dbReference>
<protein>
    <recommendedName>
        <fullName evidence="13">Alpha-1,4 glucan phosphorylase</fullName>
        <ecNumber evidence="13">2.4.1.1</ecNumber>
    </recommendedName>
</protein>
<sequence length="750" mass="86155">MDIKEKLQQKLGKGIVEAADEEIYYALLEIVKELAKGKERGSGKKKLYYISAEFLIGKLLSNNMINLGIYDEVRDLLAENGKNICEIEEAEPEPSLGNGGLGRLAACFLDSVATLGLHGDGIGLNYHLGLFRQKFENRCQRETANPWIEEKSWLTRTEVTYPVTFKGMTLNSRMYDIEVTGYNNITNKLHLFDVETVDEGIVEEGITFDKEDIARNLTLFLYPDDSDEDGRLLRIYQQYFMISNGARLILDECMERGCNLYDLPDYAVIQINDTHPTMVIPELIRLLMERGMDMDDAIDVVSRTCAYTNHTILAEALEKWPVEYFKKVAPQLVPIIEVLDDKIRRKHTDERVYIIDKNDTVHMAHIDIHYGFSVNGVASLHSEILKKNELNHFYKIYPKKFNNKTNGITFRRWLLHCNPLLTGLLDNVLGIDYHLDSGKLEELMNFREDKDVLERLLETKRENKKALCRYLKETQGVELNSDSIFDIQAKRLHEYKRQQMNALYVIHKYLEIKAGKFPAIPITVIFGAKAAPAYIIAKDIIHLILCLQEVINHNPEVSPYLQVVMVENYNVTKAEKLIPACDISEQISLASKEASGTGNMKFMLNGAVTLGTEDGANVEIHHLVGDDNIFVFGASSDEVIMHYEKKDYVSKDFYKRNKDIKEAVDFITGDEMLAVGNKESLTRLKQELLDKDWFMTLLDFKAYTEKKEEVLKAYENRSEWAKKMLVNIAKSGYFSSDRAIEEYNRDIWKL</sequence>
<comment type="caution">
    <text evidence="14">The sequence shown here is derived from an EMBL/GenBank/DDBJ whole genome shotgun (WGS) entry which is preliminary data.</text>
</comment>
<proteinExistence type="inferred from homology"/>
<keyword evidence="7 13" id="KW-0328">Glycosyltransferase</keyword>
<comment type="similarity">
    <text evidence="4 13">Belongs to the glycogen phosphorylase family.</text>
</comment>
<comment type="function">
    <text evidence="11">Phosphorylase is an important allosteric enzyme in carbohydrate metabolism. Enzymes from different sources differ in their regulatory mechanisms and in their natural substrates. However, all known phosphorylases share catalytic and structural properties.</text>
</comment>
<dbReference type="GO" id="GO:0005980">
    <property type="term" value="P:glycogen catabolic process"/>
    <property type="evidence" value="ECO:0007669"/>
    <property type="project" value="TreeGrafter"/>
</dbReference>
<dbReference type="Proteomes" id="UP000295726">
    <property type="component" value="Unassembled WGS sequence"/>
</dbReference>
<keyword evidence="9 12" id="KW-0663">Pyridoxal phosphate</keyword>
<dbReference type="InterPro" id="IPR035090">
    <property type="entry name" value="Pyridoxal_P_attach_site"/>
</dbReference>
<evidence type="ECO:0000256" key="2">
    <source>
        <dbReference type="ARBA" id="ARBA00001933"/>
    </source>
</evidence>
<dbReference type="EC" id="2.4.1.1" evidence="13"/>
<dbReference type="PIRSF" id="PIRSF000460">
    <property type="entry name" value="Pprylas_GlgP"/>
    <property type="match status" value="1"/>
</dbReference>
<dbReference type="Gene3D" id="3.40.50.2000">
    <property type="entry name" value="Glycogen Phosphorylase B"/>
    <property type="match status" value="2"/>
</dbReference>
<evidence type="ECO:0000313" key="14">
    <source>
        <dbReference type="EMBL" id="TCS74245.1"/>
    </source>
</evidence>
<comment type="function">
    <text evidence="13">Allosteric enzyme that catalyzes the rate-limiting step in glycogen catabolism, the phosphorolytic cleavage of glycogen to produce glucose-1-phosphate, and plays a central role in maintaining cellular and organismal glucose homeostasis.</text>
</comment>
<dbReference type="AlphaFoldDB" id="A0A4R3JZH8"/>
<dbReference type="GO" id="GO:0008184">
    <property type="term" value="F:glycogen phosphorylase activity"/>
    <property type="evidence" value="ECO:0007669"/>
    <property type="project" value="InterPro"/>
</dbReference>
<dbReference type="PANTHER" id="PTHR11468:SF3">
    <property type="entry name" value="GLYCOGEN PHOSPHORYLASE, LIVER FORM"/>
    <property type="match status" value="1"/>
</dbReference>
<dbReference type="SUPFAM" id="SSF53756">
    <property type="entry name" value="UDP-Glycosyltransferase/glycogen phosphorylase"/>
    <property type="match status" value="1"/>
</dbReference>
<evidence type="ECO:0000256" key="10">
    <source>
        <dbReference type="ARBA" id="ARBA00023277"/>
    </source>
</evidence>
<feature type="modified residue" description="N6-(pyridoxal phosphate)lysine" evidence="12">
    <location>
        <position position="601"/>
    </location>
</feature>
<dbReference type="EMBL" id="SLZZ01000041">
    <property type="protein sequence ID" value="TCS74245.1"/>
    <property type="molecule type" value="Genomic_DNA"/>
</dbReference>
<dbReference type="InterPro" id="IPR011833">
    <property type="entry name" value="Glycg_phsphrylas"/>
</dbReference>
<keyword evidence="5" id="KW-0963">Cytoplasm</keyword>
<organism evidence="14 15">
    <name type="scientific">Muricomes intestini</name>
    <dbReference type="NCBI Taxonomy" id="1796634"/>
    <lineage>
        <taxon>Bacteria</taxon>
        <taxon>Bacillati</taxon>
        <taxon>Bacillota</taxon>
        <taxon>Clostridia</taxon>
        <taxon>Lachnospirales</taxon>
        <taxon>Lachnospiraceae</taxon>
        <taxon>Muricomes</taxon>
    </lineage>
</organism>
<dbReference type="FunFam" id="3.40.50.2000:FF:000153">
    <property type="entry name" value="Alpha-1,4 glucan phosphorylase"/>
    <property type="match status" value="1"/>
</dbReference>
<evidence type="ECO:0000256" key="13">
    <source>
        <dbReference type="RuleBase" id="RU000587"/>
    </source>
</evidence>
<evidence type="ECO:0000313" key="15">
    <source>
        <dbReference type="Proteomes" id="UP000295726"/>
    </source>
</evidence>
<keyword evidence="6" id="KW-0021">Allosteric enzyme</keyword>
<evidence type="ECO:0000256" key="6">
    <source>
        <dbReference type="ARBA" id="ARBA00022533"/>
    </source>
</evidence>
<keyword evidence="8 13" id="KW-0808">Transferase</keyword>
<evidence type="ECO:0000256" key="8">
    <source>
        <dbReference type="ARBA" id="ARBA00022679"/>
    </source>
</evidence>
<evidence type="ECO:0000256" key="4">
    <source>
        <dbReference type="ARBA" id="ARBA00006047"/>
    </source>
</evidence>
<keyword evidence="10 13" id="KW-0119">Carbohydrate metabolism</keyword>
<dbReference type="GO" id="GO:0005737">
    <property type="term" value="C:cytoplasm"/>
    <property type="evidence" value="ECO:0007669"/>
    <property type="project" value="UniProtKB-SubCell"/>
</dbReference>
<evidence type="ECO:0000256" key="1">
    <source>
        <dbReference type="ARBA" id="ARBA00001275"/>
    </source>
</evidence>
<dbReference type="Pfam" id="PF00343">
    <property type="entry name" value="Phosphorylase"/>
    <property type="match status" value="1"/>
</dbReference>
<evidence type="ECO:0000256" key="7">
    <source>
        <dbReference type="ARBA" id="ARBA00022676"/>
    </source>
</evidence>
<reference evidence="14 15" key="1">
    <citation type="submission" date="2019-03" db="EMBL/GenBank/DDBJ databases">
        <title>Genomic Encyclopedia of Type Strains, Phase IV (KMG-IV): sequencing the most valuable type-strain genomes for metagenomic binning, comparative biology and taxonomic classification.</title>
        <authorList>
            <person name="Goeker M."/>
        </authorList>
    </citation>
    <scope>NUCLEOTIDE SEQUENCE [LARGE SCALE GENOMIC DNA]</scope>
    <source>
        <strain evidence="14 15">DSM 29489</strain>
    </source>
</reference>
<name>A0A4R3JZH8_9FIRM</name>
<evidence type="ECO:0000256" key="12">
    <source>
        <dbReference type="PIRSR" id="PIRSR000460-1"/>
    </source>
</evidence>
<comment type="cofactor">
    <cofactor evidence="2 13">
        <name>pyridoxal 5'-phosphate</name>
        <dbReference type="ChEBI" id="CHEBI:597326"/>
    </cofactor>
</comment>
<keyword evidence="15" id="KW-1185">Reference proteome</keyword>
<dbReference type="RefSeq" id="WP_132383948.1">
    <property type="nucleotide sequence ID" value="NZ_SLZZ01000041.1"/>
</dbReference>
<dbReference type="NCBIfam" id="TIGR02093">
    <property type="entry name" value="P_ylase"/>
    <property type="match status" value="1"/>
</dbReference>
<comment type="subcellular location">
    <subcellularLocation>
        <location evidence="3">Cytoplasm</location>
    </subcellularLocation>
</comment>
<accession>A0A4R3JZH8</accession>
<evidence type="ECO:0000256" key="3">
    <source>
        <dbReference type="ARBA" id="ARBA00004496"/>
    </source>
</evidence>
<evidence type="ECO:0000256" key="9">
    <source>
        <dbReference type="ARBA" id="ARBA00022898"/>
    </source>
</evidence>
<dbReference type="GO" id="GO:0030170">
    <property type="term" value="F:pyridoxal phosphate binding"/>
    <property type="evidence" value="ECO:0007669"/>
    <property type="project" value="InterPro"/>
</dbReference>
<dbReference type="PANTHER" id="PTHR11468">
    <property type="entry name" value="GLYCOGEN PHOSPHORYLASE"/>
    <property type="match status" value="1"/>
</dbReference>
<evidence type="ECO:0000256" key="11">
    <source>
        <dbReference type="ARBA" id="ARBA00025174"/>
    </source>
</evidence>
<gene>
    <name evidence="14" type="ORF">EDD59_1417</name>
</gene>
<evidence type="ECO:0000256" key="5">
    <source>
        <dbReference type="ARBA" id="ARBA00022490"/>
    </source>
</evidence>
<dbReference type="InterPro" id="IPR000811">
    <property type="entry name" value="Glyco_trans_35"/>
</dbReference>
<comment type="catalytic activity">
    <reaction evidence="1 13">
        <text>[(1-&gt;4)-alpha-D-glucosyl](n) + phosphate = [(1-&gt;4)-alpha-D-glucosyl](n-1) + alpha-D-glucose 1-phosphate</text>
        <dbReference type="Rhea" id="RHEA:41732"/>
        <dbReference type="Rhea" id="RHEA-COMP:9584"/>
        <dbReference type="Rhea" id="RHEA-COMP:9586"/>
        <dbReference type="ChEBI" id="CHEBI:15444"/>
        <dbReference type="ChEBI" id="CHEBI:43474"/>
        <dbReference type="ChEBI" id="CHEBI:58601"/>
        <dbReference type="EC" id="2.4.1.1"/>
    </reaction>
</comment>
<dbReference type="PROSITE" id="PS00102">
    <property type="entry name" value="PHOSPHORYLASE"/>
    <property type="match status" value="1"/>
</dbReference>